<reference evidence="1 2" key="1">
    <citation type="submission" date="2021-06" db="EMBL/GenBank/DDBJ databases">
        <title>Caerostris extrusa draft genome.</title>
        <authorList>
            <person name="Kono N."/>
            <person name="Arakawa K."/>
        </authorList>
    </citation>
    <scope>NUCLEOTIDE SEQUENCE [LARGE SCALE GENOMIC DNA]</scope>
</reference>
<dbReference type="AlphaFoldDB" id="A0AAV4MN43"/>
<comment type="caution">
    <text evidence="1">The sequence shown here is derived from an EMBL/GenBank/DDBJ whole genome shotgun (WGS) entry which is preliminary data.</text>
</comment>
<name>A0AAV4MN43_CAEEX</name>
<dbReference type="Proteomes" id="UP001054945">
    <property type="component" value="Unassembled WGS sequence"/>
</dbReference>
<accession>A0AAV4MN43</accession>
<protein>
    <submittedName>
        <fullName evidence="1">Uncharacterized protein</fullName>
    </submittedName>
</protein>
<sequence length="70" mass="7988">MSQSGSREDLEGGLSKCDIALSGFCARKRLMFLYVCWFQVLVTVMQVEEKKCCVMLLMGRFLKDEMPGDE</sequence>
<organism evidence="1 2">
    <name type="scientific">Caerostris extrusa</name>
    <name type="common">Bark spider</name>
    <name type="synonym">Caerostris bankana</name>
    <dbReference type="NCBI Taxonomy" id="172846"/>
    <lineage>
        <taxon>Eukaryota</taxon>
        <taxon>Metazoa</taxon>
        <taxon>Ecdysozoa</taxon>
        <taxon>Arthropoda</taxon>
        <taxon>Chelicerata</taxon>
        <taxon>Arachnida</taxon>
        <taxon>Araneae</taxon>
        <taxon>Araneomorphae</taxon>
        <taxon>Entelegynae</taxon>
        <taxon>Araneoidea</taxon>
        <taxon>Araneidae</taxon>
        <taxon>Caerostris</taxon>
    </lineage>
</organism>
<keyword evidence="2" id="KW-1185">Reference proteome</keyword>
<dbReference type="EMBL" id="BPLR01002291">
    <property type="protein sequence ID" value="GIX72209.1"/>
    <property type="molecule type" value="Genomic_DNA"/>
</dbReference>
<proteinExistence type="predicted"/>
<evidence type="ECO:0000313" key="2">
    <source>
        <dbReference type="Proteomes" id="UP001054945"/>
    </source>
</evidence>
<evidence type="ECO:0000313" key="1">
    <source>
        <dbReference type="EMBL" id="GIX72209.1"/>
    </source>
</evidence>
<gene>
    <name evidence="1" type="ORF">CEXT_775351</name>
</gene>